<dbReference type="PANTHER" id="PTHR30086">
    <property type="entry name" value="ARGININE EXPORTER PROTEIN ARGO"/>
    <property type="match status" value="1"/>
</dbReference>
<comment type="caution">
    <text evidence="7">The sequence shown here is derived from an EMBL/GenBank/DDBJ whole genome shotgun (WGS) entry which is preliminary data.</text>
</comment>
<dbReference type="Proteomes" id="UP000264179">
    <property type="component" value="Unassembled WGS sequence"/>
</dbReference>
<feature type="transmembrane region" description="Helical" evidence="6">
    <location>
        <begin position="146"/>
        <end position="172"/>
    </location>
</feature>
<protein>
    <submittedName>
        <fullName evidence="7">Chemotaxis protein</fullName>
    </submittedName>
</protein>
<evidence type="ECO:0000256" key="1">
    <source>
        <dbReference type="ARBA" id="ARBA00004651"/>
    </source>
</evidence>
<sequence>MIELFVSAFALGFLFNAAPGAIFAESLRRGMVGGFAQAFAVQVGSLIGDLIWAVLGLLGAAAIFTLPLVAQPMAVLGAALLGWMAWQSLRDAMRPMPCLMSPGVQSRKSAFAAGAGLSLSNPMNIPYWAALGGTISALGAADPDGLAFFVFITGFMASSFLWCFVCAAGIGWTRHYVSPVIWRVLNLTCAGGLLFFALLTLSRLIGV</sequence>
<keyword evidence="3 6" id="KW-0812">Transmembrane</keyword>
<evidence type="ECO:0000256" key="3">
    <source>
        <dbReference type="ARBA" id="ARBA00022692"/>
    </source>
</evidence>
<organism evidence="7 8">
    <name type="scientific">Thalassospira lucentensis</name>
    <dbReference type="NCBI Taxonomy" id="168935"/>
    <lineage>
        <taxon>Bacteria</taxon>
        <taxon>Pseudomonadati</taxon>
        <taxon>Pseudomonadota</taxon>
        <taxon>Alphaproteobacteria</taxon>
        <taxon>Rhodospirillales</taxon>
        <taxon>Thalassospiraceae</taxon>
        <taxon>Thalassospira</taxon>
    </lineage>
</organism>
<proteinExistence type="predicted"/>
<dbReference type="RefSeq" id="WP_277277979.1">
    <property type="nucleotide sequence ID" value="NZ_DPOP01000109.1"/>
</dbReference>
<dbReference type="Pfam" id="PF01810">
    <property type="entry name" value="LysE"/>
    <property type="match status" value="1"/>
</dbReference>
<gene>
    <name evidence="7" type="ORF">DHR80_13980</name>
</gene>
<keyword evidence="2" id="KW-1003">Cell membrane</keyword>
<feature type="transmembrane region" description="Helical" evidence="6">
    <location>
        <begin position="62"/>
        <end position="86"/>
    </location>
</feature>
<evidence type="ECO:0000256" key="5">
    <source>
        <dbReference type="ARBA" id="ARBA00023136"/>
    </source>
</evidence>
<dbReference type="EMBL" id="DPOP01000109">
    <property type="protein sequence ID" value="HCW68277.1"/>
    <property type="molecule type" value="Genomic_DNA"/>
</dbReference>
<dbReference type="AlphaFoldDB" id="A0A3D5NA71"/>
<evidence type="ECO:0000256" key="4">
    <source>
        <dbReference type="ARBA" id="ARBA00022989"/>
    </source>
</evidence>
<evidence type="ECO:0000313" key="7">
    <source>
        <dbReference type="EMBL" id="HCW68277.1"/>
    </source>
</evidence>
<feature type="transmembrane region" description="Helical" evidence="6">
    <location>
        <begin position="184"/>
        <end position="205"/>
    </location>
</feature>
<reference evidence="7 8" key="1">
    <citation type="journal article" date="2018" name="Nat. Biotechnol.">
        <title>A standardized bacterial taxonomy based on genome phylogeny substantially revises the tree of life.</title>
        <authorList>
            <person name="Parks D.H."/>
            <person name="Chuvochina M."/>
            <person name="Waite D.W."/>
            <person name="Rinke C."/>
            <person name="Skarshewski A."/>
            <person name="Chaumeil P.A."/>
            <person name="Hugenholtz P."/>
        </authorList>
    </citation>
    <scope>NUCLEOTIDE SEQUENCE [LARGE SCALE GENOMIC DNA]</scope>
    <source>
        <strain evidence="7">UBA9881</strain>
    </source>
</reference>
<dbReference type="PANTHER" id="PTHR30086:SF20">
    <property type="entry name" value="ARGININE EXPORTER PROTEIN ARGO-RELATED"/>
    <property type="match status" value="1"/>
</dbReference>
<name>A0A3D5NA71_9PROT</name>
<evidence type="ECO:0000256" key="6">
    <source>
        <dbReference type="SAM" id="Phobius"/>
    </source>
</evidence>
<evidence type="ECO:0000313" key="8">
    <source>
        <dbReference type="Proteomes" id="UP000264179"/>
    </source>
</evidence>
<dbReference type="InterPro" id="IPR001123">
    <property type="entry name" value="LeuE-type"/>
</dbReference>
<comment type="subcellular location">
    <subcellularLocation>
        <location evidence="1">Cell membrane</location>
        <topology evidence="1">Multi-pass membrane protein</topology>
    </subcellularLocation>
</comment>
<dbReference type="GO" id="GO:0005886">
    <property type="term" value="C:plasma membrane"/>
    <property type="evidence" value="ECO:0007669"/>
    <property type="project" value="UniProtKB-SubCell"/>
</dbReference>
<feature type="transmembrane region" description="Helical" evidence="6">
    <location>
        <begin position="34"/>
        <end position="55"/>
    </location>
</feature>
<keyword evidence="4 6" id="KW-1133">Transmembrane helix</keyword>
<keyword evidence="5 6" id="KW-0472">Membrane</keyword>
<dbReference type="GO" id="GO:0015171">
    <property type="term" value="F:amino acid transmembrane transporter activity"/>
    <property type="evidence" value="ECO:0007669"/>
    <property type="project" value="TreeGrafter"/>
</dbReference>
<evidence type="ECO:0000256" key="2">
    <source>
        <dbReference type="ARBA" id="ARBA00022475"/>
    </source>
</evidence>
<accession>A0A3D5NA71</accession>